<feature type="domain" description="Glycosyltransferase subfamily 4-like N-terminal" evidence="4">
    <location>
        <begin position="67"/>
        <end position="179"/>
    </location>
</feature>
<comment type="caution">
    <text evidence="5">The sequence shown here is derived from an EMBL/GenBank/DDBJ whole genome shotgun (WGS) entry which is preliminary data.</text>
</comment>
<dbReference type="Pfam" id="PF00534">
    <property type="entry name" value="Glycos_transf_1"/>
    <property type="match status" value="1"/>
</dbReference>
<evidence type="ECO:0000313" key="5">
    <source>
        <dbReference type="EMBL" id="GIM63963.1"/>
    </source>
</evidence>
<evidence type="ECO:0000259" key="3">
    <source>
        <dbReference type="Pfam" id="PF00534"/>
    </source>
</evidence>
<evidence type="ECO:0000256" key="2">
    <source>
        <dbReference type="ARBA" id="ARBA00022679"/>
    </source>
</evidence>
<evidence type="ECO:0000256" key="1">
    <source>
        <dbReference type="ARBA" id="ARBA00022676"/>
    </source>
</evidence>
<reference evidence="5" key="1">
    <citation type="submission" date="2021-03" db="EMBL/GenBank/DDBJ databases">
        <title>Whole genome shotgun sequence of Actinoplanes auranticolor NBRC 12245.</title>
        <authorList>
            <person name="Komaki H."/>
            <person name="Tamura T."/>
        </authorList>
    </citation>
    <scope>NUCLEOTIDE SEQUENCE</scope>
    <source>
        <strain evidence="5">NBRC 12245</strain>
    </source>
</reference>
<organism evidence="5 6">
    <name type="scientific">Actinoplanes auranticolor</name>
    <dbReference type="NCBI Taxonomy" id="47988"/>
    <lineage>
        <taxon>Bacteria</taxon>
        <taxon>Bacillati</taxon>
        <taxon>Actinomycetota</taxon>
        <taxon>Actinomycetes</taxon>
        <taxon>Micromonosporales</taxon>
        <taxon>Micromonosporaceae</taxon>
        <taxon>Actinoplanes</taxon>
    </lineage>
</organism>
<dbReference type="InterPro" id="IPR001296">
    <property type="entry name" value="Glyco_trans_1"/>
</dbReference>
<dbReference type="InterPro" id="IPR028098">
    <property type="entry name" value="Glyco_trans_4-like_N"/>
</dbReference>
<evidence type="ECO:0000313" key="6">
    <source>
        <dbReference type="Proteomes" id="UP000681340"/>
    </source>
</evidence>
<proteinExistence type="predicted"/>
<keyword evidence="6" id="KW-1185">Reference proteome</keyword>
<dbReference type="RefSeq" id="WP_212986874.1">
    <property type="nucleotide sequence ID" value="NZ_BAABEA010000051.1"/>
</dbReference>
<dbReference type="PANTHER" id="PTHR45947">
    <property type="entry name" value="SULFOQUINOVOSYL TRANSFERASE SQD2"/>
    <property type="match status" value="1"/>
</dbReference>
<feature type="domain" description="Glycosyl transferase family 1" evidence="3">
    <location>
        <begin position="190"/>
        <end position="347"/>
    </location>
</feature>
<dbReference type="SUPFAM" id="SSF53756">
    <property type="entry name" value="UDP-Glycosyltransferase/glycogen phosphorylase"/>
    <property type="match status" value="1"/>
</dbReference>
<dbReference type="Pfam" id="PF13439">
    <property type="entry name" value="Glyco_transf_4"/>
    <property type="match status" value="1"/>
</dbReference>
<protein>
    <submittedName>
        <fullName evidence="5">Glycosyl transferase family 1</fullName>
    </submittedName>
</protein>
<dbReference type="GO" id="GO:0016757">
    <property type="term" value="F:glycosyltransferase activity"/>
    <property type="evidence" value="ECO:0007669"/>
    <property type="project" value="UniProtKB-KW"/>
</dbReference>
<keyword evidence="2 5" id="KW-0808">Transferase</keyword>
<dbReference type="InterPro" id="IPR050194">
    <property type="entry name" value="Glycosyltransferase_grp1"/>
</dbReference>
<dbReference type="EMBL" id="BOQL01000006">
    <property type="protein sequence ID" value="GIM63963.1"/>
    <property type="molecule type" value="Genomic_DNA"/>
</dbReference>
<dbReference type="Gene3D" id="3.40.50.2000">
    <property type="entry name" value="Glycogen Phosphorylase B"/>
    <property type="match status" value="2"/>
</dbReference>
<sequence length="384" mass="40674">MTASAPRTVAIWRSCLLPGSETFIRDQGGALTGWRPAYLGAVKVASPIAADTDAIAFPDTAAGRAGWLLLRLTGRSARLRRLLAGLRPEVVHAHFAGDGWLVSRAAGQLGLPLVVTLHGLDVTSQARRPGLRGARHRRHLRTVFARAALIIAVSDFIRDRAVELGADPAKVRVHHTGVPIAGVPAAVPPRWDVVFVGRFVAKKGLDDLVEAIAITGEPRPRVLLIGAGPLDGEIRRRAAELGLDATFLGAQDATVVRRSLAEAKVFVAPSKTAPDGDTEGLPTTILEAGSMGLPTVSTYHSGIPEAVVHGETGLLCAEGDRPALAAAIRQVLSDDELGARLGRQARRHVETHFDLDEQTARLEQLYEAVCARPAAPARSGAART</sequence>
<dbReference type="PANTHER" id="PTHR45947:SF14">
    <property type="entry name" value="SLL1723 PROTEIN"/>
    <property type="match status" value="1"/>
</dbReference>
<keyword evidence="1" id="KW-0328">Glycosyltransferase</keyword>
<dbReference type="Proteomes" id="UP000681340">
    <property type="component" value="Unassembled WGS sequence"/>
</dbReference>
<dbReference type="AlphaFoldDB" id="A0A919S4T0"/>
<name>A0A919S4T0_9ACTN</name>
<evidence type="ECO:0000259" key="4">
    <source>
        <dbReference type="Pfam" id="PF13439"/>
    </source>
</evidence>
<accession>A0A919S4T0</accession>
<dbReference type="GO" id="GO:1901137">
    <property type="term" value="P:carbohydrate derivative biosynthetic process"/>
    <property type="evidence" value="ECO:0007669"/>
    <property type="project" value="UniProtKB-ARBA"/>
</dbReference>
<gene>
    <name evidence="5" type="ORF">Aau02nite_07440</name>
</gene>